<organism evidence="1 2">
    <name type="scientific">Comamonas koreensis</name>
    <dbReference type="NCBI Taxonomy" id="160825"/>
    <lineage>
        <taxon>Bacteria</taxon>
        <taxon>Pseudomonadati</taxon>
        <taxon>Pseudomonadota</taxon>
        <taxon>Betaproteobacteria</taxon>
        <taxon>Burkholderiales</taxon>
        <taxon>Comamonadaceae</taxon>
        <taxon>Comamonas</taxon>
    </lineage>
</organism>
<gene>
    <name evidence="1" type="ORF">LPW39_05880</name>
</gene>
<name>A0AAW4XSR3_9BURK</name>
<keyword evidence="2" id="KW-1185">Reference proteome</keyword>
<dbReference type="RefSeq" id="WP_230772123.1">
    <property type="nucleotide sequence ID" value="NZ_JAJNCT010000005.1"/>
</dbReference>
<proteinExistence type="predicted"/>
<sequence>MQVDMAKVRRESMRWLILLTLNHARPLGAQESLILSTAQAIYPDGTALELRRELDYLDDRELVTLVKSPSGPWHAELTRHGVDVAEYTVDCEPGIARPAKYWAG</sequence>
<evidence type="ECO:0000313" key="1">
    <source>
        <dbReference type="EMBL" id="MCD2164663.1"/>
    </source>
</evidence>
<protein>
    <submittedName>
        <fullName evidence="1">Uncharacterized protein</fullName>
    </submittedName>
</protein>
<dbReference type="Proteomes" id="UP001199260">
    <property type="component" value="Unassembled WGS sequence"/>
</dbReference>
<dbReference type="AlphaFoldDB" id="A0AAW4XSR3"/>
<dbReference type="EMBL" id="JAJNCT010000005">
    <property type="protein sequence ID" value="MCD2164663.1"/>
    <property type="molecule type" value="Genomic_DNA"/>
</dbReference>
<reference evidence="1 2" key="1">
    <citation type="submission" date="2021-11" db="EMBL/GenBank/DDBJ databases">
        <title>Genome sequence.</title>
        <authorList>
            <person name="Sun Q."/>
        </authorList>
    </citation>
    <scope>NUCLEOTIDE SEQUENCE [LARGE SCALE GENOMIC DNA]</scope>
    <source>
        <strain evidence="1 2">KCTC 12005</strain>
    </source>
</reference>
<comment type="caution">
    <text evidence="1">The sequence shown here is derived from an EMBL/GenBank/DDBJ whole genome shotgun (WGS) entry which is preliminary data.</text>
</comment>
<accession>A0AAW4XSR3</accession>
<evidence type="ECO:0000313" key="2">
    <source>
        <dbReference type="Proteomes" id="UP001199260"/>
    </source>
</evidence>